<dbReference type="SUPFAM" id="SSF74650">
    <property type="entry name" value="Galactose mutarotase-like"/>
    <property type="match status" value="1"/>
</dbReference>
<dbReference type="Gene3D" id="2.60.120.260">
    <property type="entry name" value="Galactose-binding domain-like"/>
    <property type="match status" value="1"/>
</dbReference>
<comment type="similarity">
    <text evidence="2 7">Belongs to the glycosyl hydrolase 2 family.</text>
</comment>
<evidence type="ECO:0000259" key="10">
    <source>
        <dbReference type="SMART" id="SM01038"/>
    </source>
</evidence>
<dbReference type="InterPro" id="IPR006101">
    <property type="entry name" value="Glyco_hydro_2"/>
</dbReference>
<dbReference type="InterPro" id="IPR036156">
    <property type="entry name" value="Beta-gal/glucu_dom_sf"/>
</dbReference>
<dbReference type="Pfam" id="PF02929">
    <property type="entry name" value="Bgal_small_N"/>
    <property type="match status" value="1"/>
</dbReference>
<dbReference type="SUPFAM" id="SSF49303">
    <property type="entry name" value="beta-Galactosidase/glucuronidase domain"/>
    <property type="match status" value="2"/>
</dbReference>
<feature type="chain" id="PRO_5025384699" description="Beta-galactosidase" evidence="9">
    <location>
        <begin position="20"/>
        <end position="1073"/>
    </location>
</feature>
<dbReference type="GO" id="GO:0030246">
    <property type="term" value="F:carbohydrate binding"/>
    <property type="evidence" value="ECO:0007669"/>
    <property type="project" value="InterPro"/>
</dbReference>
<dbReference type="Proteomes" id="UP000366872">
    <property type="component" value="Unassembled WGS sequence"/>
</dbReference>
<dbReference type="InterPro" id="IPR013783">
    <property type="entry name" value="Ig-like_fold"/>
</dbReference>
<dbReference type="InterPro" id="IPR006103">
    <property type="entry name" value="Glyco_hydro_2_cat"/>
</dbReference>
<dbReference type="FunFam" id="2.60.40.10:FF:000680">
    <property type="entry name" value="Beta-galactosidase"/>
    <property type="match status" value="1"/>
</dbReference>
<evidence type="ECO:0000256" key="7">
    <source>
        <dbReference type="RuleBase" id="RU361154"/>
    </source>
</evidence>
<evidence type="ECO:0000256" key="2">
    <source>
        <dbReference type="ARBA" id="ARBA00007401"/>
    </source>
</evidence>
<dbReference type="GO" id="GO:0004565">
    <property type="term" value="F:beta-galactosidase activity"/>
    <property type="evidence" value="ECO:0007669"/>
    <property type="project" value="UniProtKB-EC"/>
</dbReference>
<dbReference type="InterPro" id="IPR004199">
    <property type="entry name" value="B-gal_small/dom_5"/>
</dbReference>
<dbReference type="SUPFAM" id="SSF51445">
    <property type="entry name" value="(Trans)glycosidases"/>
    <property type="match status" value="1"/>
</dbReference>
<feature type="domain" description="Beta galactosidase small chain/" evidence="10">
    <location>
        <begin position="753"/>
        <end position="1022"/>
    </location>
</feature>
<proteinExistence type="inferred from homology"/>
<dbReference type="Gene3D" id="3.20.20.80">
    <property type="entry name" value="Glycosidases"/>
    <property type="match status" value="1"/>
</dbReference>
<dbReference type="InterPro" id="IPR011013">
    <property type="entry name" value="Gal_mutarotase_sf_dom"/>
</dbReference>
<keyword evidence="4 7" id="KW-0378">Hydrolase</keyword>
<keyword evidence="5 7" id="KW-0326">Glycosidase</keyword>
<dbReference type="Pfam" id="PF02836">
    <property type="entry name" value="Glyco_hydro_2_C"/>
    <property type="match status" value="1"/>
</dbReference>
<dbReference type="EC" id="3.2.1.23" evidence="3 7"/>
<evidence type="ECO:0000313" key="11">
    <source>
        <dbReference type="EMBL" id="VGO16346.1"/>
    </source>
</evidence>
<reference evidence="11 12" key="1">
    <citation type="submission" date="2019-04" db="EMBL/GenBank/DDBJ databases">
        <authorList>
            <person name="Van Vliet M D."/>
        </authorList>
    </citation>
    <scope>NUCLEOTIDE SEQUENCE [LARGE SCALE GENOMIC DNA]</scope>
    <source>
        <strain evidence="11 12">F1</strain>
    </source>
</reference>
<dbReference type="EMBL" id="CAAHFG010000003">
    <property type="protein sequence ID" value="VGO16346.1"/>
    <property type="molecule type" value="Genomic_DNA"/>
</dbReference>
<dbReference type="InterPro" id="IPR008979">
    <property type="entry name" value="Galactose-bd-like_sf"/>
</dbReference>
<evidence type="ECO:0000256" key="8">
    <source>
        <dbReference type="SAM" id="MobiDB-lite"/>
    </source>
</evidence>
<dbReference type="Pfam" id="PF00703">
    <property type="entry name" value="Glyco_hydro_2"/>
    <property type="match status" value="1"/>
</dbReference>
<evidence type="ECO:0000256" key="9">
    <source>
        <dbReference type="SAM" id="SignalP"/>
    </source>
</evidence>
<name>A0A6C2UAE8_PONDE</name>
<evidence type="ECO:0000256" key="4">
    <source>
        <dbReference type="ARBA" id="ARBA00022801"/>
    </source>
</evidence>
<dbReference type="InterPro" id="IPR017853">
    <property type="entry name" value="GH"/>
</dbReference>
<feature type="signal peptide" evidence="9">
    <location>
        <begin position="1"/>
        <end position="19"/>
    </location>
</feature>
<dbReference type="PRINTS" id="PR00132">
    <property type="entry name" value="GLHYDRLASE2"/>
</dbReference>
<dbReference type="PANTHER" id="PTHR46323">
    <property type="entry name" value="BETA-GALACTOSIDASE"/>
    <property type="match status" value="1"/>
</dbReference>
<dbReference type="Pfam" id="PF02837">
    <property type="entry name" value="Glyco_hydro_2_N"/>
    <property type="match status" value="1"/>
</dbReference>
<dbReference type="AlphaFoldDB" id="A0A6C2UAE8"/>
<evidence type="ECO:0000313" key="12">
    <source>
        <dbReference type="Proteomes" id="UP000366872"/>
    </source>
</evidence>
<organism evidence="11 12">
    <name type="scientific">Pontiella desulfatans</name>
    <dbReference type="NCBI Taxonomy" id="2750659"/>
    <lineage>
        <taxon>Bacteria</taxon>
        <taxon>Pseudomonadati</taxon>
        <taxon>Kiritimatiellota</taxon>
        <taxon>Kiritimatiellia</taxon>
        <taxon>Kiritimatiellales</taxon>
        <taxon>Pontiellaceae</taxon>
        <taxon>Pontiella</taxon>
    </lineage>
</organism>
<dbReference type="GO" id="GO:0005990">
    <property type="term" value="P:lactose catabolic process"/>
    <property type="evidence" value="ECO:0007669"/>
    <property type="project" value="TreeGrafter"/>
</dbReference>
<dbReference type="PANTHER" id="PTHR46323:SF2">
    <property type="entry name" value="BETA-GALACTOSIDASE"/>
    <property type="match status" value="1"/>
</dbReference>
<keyword evidence="9" id="KW-0732">Signal</keyword>
<evidence type="ECO:0000256" key="1">
    <source>
        <dbReference type="ARBA" id="ARBA00001412"/>
    </source>
</evidence>
<dbReference type="InterPro" id="IPR050347">
    <property type="entry name" value="Bact_Beta-galactosidase"/>
</dbReference>
<dbReference type="InterPro" id="IPR023230">
    <property type="entry name" value="Glyco_hydro_2_CS"/>
</dbReference>
<dbReference type="InterPro" id="IPR006102">
    <property type="entry name" value="Ig-like_GH2"/>
</dbReference>
<dbReference type="InterPro" id="IPR032312">
    <property type="entry name" value="LacZ_4"/>
</dbReference>
<dbReference type="SUPFAM" id="SSF49785">
    <property type="entry name" value="Galactose-binding domain-like"/>
    <property type="match status" value="1"/>
</dbReference>
<evidence type="ECO:0000256" key="6">
    <source>
        <dbReference type="ARBA" id="ARBA00032230"/>
    </source>
</evidence>
<keyword evidence="12" id="KW-1185">Reference proteome</keyword>
<dbReference type="Gene3D" id="2.60.40.10">
    <property type="entry name" value="Immunoglobulins"/>
    <property type="match status" value="2"/>
</dbReference>
<protein>
    <recommendedName>
        <fullName evidence="3 7">Beta-galactosidase</fullName>
        <ecNumber evidence="3 7">3.2.1.23</ecNumber>
    </recommendedName>
    <alternativeName>
        <fullName evidence="6 7">Lactase</fullName>
    </alternativeName>
</protein>
<accession>A0A6C2UAE8</accession>
<feature type="region of interest" description="Disordered" evidence="8">
    <location>
        <begin position="791"/>
        <end position="813"/>
    </location>
</feature>
<comment type="catalytic activity">
    <reaction evidence="1 7">
        <text>Hydrolysis of terminal non-reducing beta-D-galactose residues in beta-D-galactosides.</text>
        <dbReference type="EC" id="3.2.1.23"/>
    </reaction>
</comment>
<gene>
    <name evidence="11" type="primary">lacZ_15</name>
    <name evidence="11" type="ORF">PDESU_04937</name>
</gene>
<evidence type="ECO:0000256" key="3">
    <source>
        <dbReference type="ARBA" id="ARBA00012756"/>
    </source>
</evidence>
<dbReference type="Pfam" id="PF16353">
    <property type="entry name" value="LacZ_4"/>
    <property type="match status" value="1"/>
</dbReference>
<dbReference type="Gene3D" id="2.70.98.10">
    <property type="match status" value="1"/>
</dbReference>
<dbReference type="GO" id="GO:0009341">
    <property type="term" value="C:beta-galactosidase complex"/>
    <property type="evidence" value="ECO:0007669"/>
    <property type="project" value="InterPro"/>
</dbReference>
<dbReference type="SMART" id="SM01038">
    <property type="entry name" value="Bgal_small_N"/>
    <property type="match status" value="1"/>
</dbReference>
<dbReference type="InterPro" id="IPR006104">
    <property type="entry name" value="Glyco_hydro_2_N"/>
</dbReference>
<dbReference type="InterPro" id="IPR014718">
    <property type="entry name" value="GH-type_carb-bd"/>
</dbReference>
<dbReference type="PROSITE" id="PS00719">
    <property type="entry name" value="GLYCOSYL_HYDROL_F2_1"/>
    <property type="match status" value="1"/>
</dbReference>
<evidence type="ECO:0000256" key="5">
    <source>
        <dbReference type="ARBA" id="ARBA00023295"/>
    </source>
</evidence>
<dbReference type="RefSeq" id="WP_136081872.1">
    <property type="nucleotide sequence ID" value="NZ_CAAHFG010000003.1"/>
</dbReference>
<sequence length="1073" mass="121222">MSKIFIIAGCLTVSAGAYAVEWNDLNVLQVNREAPRATMMAYPDAASALEYDRTASPWFQSLNGEWKFNWVKKPADRPEDFFKPSYDVSSWDAIPVPANWEMEGHGLRWYTNVPYPFKKDPPNAPTQWNPVGSYRREFEVSSDWKNRETYIVFEGVQSAFYLWINGEKVGYSQGSRTPAEFNITKYLKPGKNVLAVEVYRWSDGSYLEGMDFWRLSGIYRDVYLWSTAESHIRDFKVVTDLDDDYRDAVLNVHAELQNPSGSVDAALVDDRGELVASTRMAAAPAINLQLPVNMPAKWTAETPNLYTLLLMLKDPSGKTVEVIPQRVGFREVEIIKNRFCLNGIPILIKGANRHEHHADTGHVMDRESMIRDIQLLKENNFNAVRTAHYPNLPMWYDLCDEYGIMLWDEANLESHGMGYKAASLAKQPEWETAYLDRVVRMVERDKNHAAVITWSMGNEAGDGDNMATCYQWIKENDPTRPVHYERTLMGPNADIVNSMYAAPEKVRKYAEGNGERPYILCEYQHAMGNSNGGAKEYWDLFYEDNPAQGGFVWDWMDQGLRVPVPAAYEGNIGIGPVRDTFFAYGGWWEEQAGVRHDGNFCMNGLLAADQTPHPGLFAMKYQQRNLHVTPVDLKAGKVKLKNWFDFSSASDLLTGSWTIEADGKQIASGDIANLDILPHEEKTVTLDLPKIHPVPGKEYFLTFEFRALERFHPLVEEGHLLAWDQFRLPIGKPAVYSESSGKIKVSDTASAVVLKGDDFVVVFDKKTGVLSSFKSNGKELLLAGGNVELSRAQNDNERRQKPPHNPRWDQAGTKATVESVKVNALGNGARVTVRKLLPEVRAGFAAVYSVYGNGEIVVDVAYYFENTPEFLGPPLRIGMEWQLPAAFEHMSWLGRGGETYADRNFEPVGIYSSTVDDEWTDYSRPQENGNKTEVRWAAFTDTEGKGLLISAQGDPLSIGARHYSQQTMRDSKYSFQMERSDGIFLNIDAVQSGVGGIDSWRTPPMQHYRLRDKTCRYTFRMLPLAGGVHETLARRSAHSPPAMDTVVPDASLLPEIKPRDSRQKGRNKKKKNQ</sequence>
<feature type="region of interest" description="Disordered" evidence="8">
    <location>
        <begin position="1035"/>
        <end position="1073"/>
    </location>
</feature>
<feature type="compositionally biased region" description="Basic residues" evidence="8">
    <location>
        <begin position="1064"/>
        <end position="1073"/>
    </location>
</feature>